<dbReference type="AlphaFoldDB" id="A0AA38UH40"/>
<dbReference type="InterPro" id="IPR004045">
    <property type="entry name" value="Glutathione_S-Trfase_N"/>
</dbReference>
<name>A0AA38UH40_9AGAR</name>
<dbReference type="SUPFAM" id="SSF52833">
    <property type="entry name" value="Thioredoxin-like"/>
    <property type="match status" value="1"/>
</dbReference>
<dbReference type="CDD" id="cd00299">
    <property type="entry name" value="GST_C_family"/>
    <property type="match status" value="1"/>
</dbReference>
<feature type="domain" description="GST N-terminal" evidence="1">
    <location>
        <begin position="9"/>
        <end position="100"/>
    </location>
</feature>
<accession>A0AA38UH40</accession>
<dbReference type="InterPro" id="IPR054416">
    <property type="entry name" value="GST_UstS-like_C"/>
</dbReference>
<dbReference type="Proteomes" id="UP001163846">
    <property type="component" value="Unassembled WGS sequence"/>
</dbReference>
<proteinExistence type="predicted"/>
<sequence length="250" mass="28017">MITLYDLPSRFEDPNPTYSPFVGRVKLALQHKGLPFTTHWIEYSEITAKAKEIGAPPTSIRPDGSPLYTVPFIFDSETNLAVSDSFLIVKYLDRTYPKSGPTLIPAGTDVLQNLFALDTAMAPLLPLYTFLRASIFHKLSPSMQEAYVKLGPPFDTQAHLKLGKEELKELWTRMEAALGRIDGAMGERNTLVAEKQPTFADAALWANLHVIKLVVGTNSEEWTAITSTWHNGRWGKYLSWLESYGQIDTI</sequence>
<dbReference type="InterPro" id="IPR036249">
    <property type="entry name" value="Thioredoxin-like_sf"/>
</dbReference>
<keyword evidence="3" id="KW-1185">Reference proteome</keyword>
<evidence type="ECO:0000259" key="1">
    <source>
        <dbReference type="PROSITE" id="PS50404"/>
    </source>
</evidence>
<dbReference type="PROSITE" id="PS50404">
    <property type="entry name" value="GST_NTER"/>
    <property type="match status" value="1"/>
</dbReference>
<dbReference type="Pfam" id="PF13409">
    <property type="entry name" value="GST_N_2"/>
    <property type="match status" value="1"/>
</dbReference>
<dbReference type="Gene3D" id="1.20.1050.10">
    <property type="match status" value="1"/>
</dbReference>
<reference evidence="2" key="1">
    <citation type="submission" date="2022-08" db="EMBL/GenBank/DDBJ databases">
        <authorList>
            <consortium name="DOE Joint Genome Institute"/>
            <person name="Min B."/>
            <person name="Riley R."/>
            <person name="Sierra-Patev S."/>
            <person name="Naranjo-Ortiz M."/>
            <person name="Looney B."/>
            <person name="Konkel Z."/>
            <person name="Slot J.C."/>
            <person name="Sakamoto Y."/>
            <person name="Steenwyk J.L."/>
            <person name="Rokas A."/>
            <person name="Carro J."/>
            <person name="Camarero S."/>
            <person name="Ferreira P."/>
            <person name="Molpeceres G."/>
            <person name="Ruiz-Duenas F.J."/>
            <person name="Serrano A."/>
            <person name="Henrissat B."/>
            <person name="Drula E."/>
            <person name="Hughes K.W."/>
            <person name="Mata J.L."/>
            <person name="Ishikawa N.K."/>
            <person name="Vargas-Isla R."/>
            <person name="Ushijima S."/>
            <person name="Smith C.A."/>
            <person name="Ahrendt S."/>
            <person name="Andreopoulos W."/>
            <person name="He G."/>
            <person name="Labutti K."/>
            <person name="Lipzen A."/>
            <person name="Ng V."/>
            <person name="Sandor L."/>
            <person name="Barry K."/>
            <person name="Martinez A.T."/>
            <person name="Xiao Y."/>
            <person name="Gibbons J.G."/>
            <person name="Terashima K."/>
            <person name="Hibbett D.S."/>
            <person name="Grigoriev I.V."/>
        </authorList>
    </citation>
    <scope>NUCLEOTIDE SEQUENCE</scope>
    <source>
        <strain evidence="2">TFB9207</strain>
    </source>
</reference>
<protein>
    <recommendedName>
        <fullName evidence="1">GST N-terminal domain-containing protein</fullName>
    </recommendedName>
</protein>
<gene>
    <name evidence="2" type="ORF">F5878DRAFT_611525</name>
</gene>
<dbReference type="SUPFAM" id="SSF47616">
    <property type="entry name" value="GST C-terminal domain-like"/>
    <property type="match status" value="1"/>
</dbReference>
<dbReference type="InterPro" id="IPR036282">
    <property type="entry name" value="Glutathione-S-Trfase_C_sf"/>
</dbReference>
<organism evidence="2 3">
    <name type="scientific">Lentinula raphanica</name>
    <dbReference type="NCBI Taxonomy" id="153919"/>
    <lineage>
        <taxon>Eukaryota</taxon>
        <taxon>Fungi</taxon>
        <taxon>Dikarya</taxon>
        <taxon>Basidiomycota</taxon>
        <taxon>Agaricomycotina</taxon>
        <taxon>Agaricomycetes</taxon>
        <taxon>Agaricomycetidae</taxon>
        <taxon>Agaricales</taxon>
        <taxon>Marasmiineae</taxon>
        <taxon>Omphalotaceae</taxon>
        <taxon>Lentinula</taxon>
    </lineage>
</organism>
<evidence type="ECO:0000313" key="2">
    <source>
        <dbReference type="EMBL" id="KAJ3840975.1"/>
    </source>
</evidence>
<dbReference type="Gene3D" id="3.40.30.10">
    <property type="entry name" value="Glutaredoxin"/>
    <property type="match status" value="1"/>
</dbReference>
<dbReference type="EMBL" id="MU806056">
    <property type="protein sequence ID" value="KAJ3840975.1"/>
    <property type="molecule type" value="Genomic_DNA"/>
</dbReference>
<comment type="caution">
    <text evidence="2">The sequence shown here is derived from an EMBL/GenBank/DDBJ whole genome shotgun (WGS) entry which is preliminary data.</text>
</comment>
<dbReference type="Pfam" id="PF22041">
    <property type="entry name" value="GST_C_7"/>
    <property type="match status" value="1"/>
</dbReference>
<evidence type="ECO:0000313" key="3">
    <source>
        <dbReference type="Proteomes" id="UP001163846"/>
    </source>
</evidence>